<feature type="domain" description="Aldehyde oxidase/xanthine dehydrogenase a/b hammerhead" evidence="3">
    <location>
        <begin position="20"/>
        <end position="130"/>
    </location>
</feature>
<dbReference type="InterPro" id="IPR046867">
    <property type="entry name" value="AldOxase/xan_DH_MoCoBD2"/>
</dbReference>
<organism evidence="4 5">
    <name type="scientific">Fodinicola feengrottensis</name>
    <dbReference type="NCBI Taxonomy" id="435914"/>
    <lineage>
        <taxon>Bacteria</taxon>
        <taxon>Bacillati</taxon>
        <taxon>Actinomycetota</taxon>
        <taxon>Actinomycetes</taxon>
        <taxon>Mycobacteriales</taxon>
        <taxon>Fodinicola</taxon>
    </lineage>
</organism>
<dbReference type="Pfam" id="PF02738">
    <property type="entry name" value="MoCoBD_1"/>
    <property type="match status" value="1"/>
</dbReference>
<evidence type="ECO:0000256" key="2">
    <source>
        <dbReference type="ARBA" id="ARBA00023002"/>
    </source>
</evidence>
<dbReference type="InterPro" id="IPR016208">
    <property type="entry name" value="Ald_Oxase/xanthine_DH-like"/>
</dbReference>
<sequence length="798" mass="83216">MPGSILGNAVVRVEDPDLIQGRATYIDNLRIDGLLHLAFVRSPFPHATITRIDTSDAVAAPGVVAVFVAKDLGIPAHDTFLPVNAACKRPPLALDKVRFVGDMVAVVVAETKAAAVDAVELVDVDYDPLPSVTDPELALAPDAPLQFQELGSNIAAGEREADDTDVLADAEVVVRARIDNQRMAVVPMEGNAIAVIPAGGAPAEGTEVAGEFETTIYVSTQMPHAFQSLVTGVFPDMPADRVRVIAPHVGGGFGGKAGLVAEHSVTIAAARKIGRPVKWIETRSENLIAMPHGRAQVQYVEMGLKRDGIITGLRCRMIGDTGAYAGFGGVLPMQTTYAMAQGVYKIPKISYSAAAVLTNTTTVGAFRGAGRPEAAAFLERIMDIAAAELDIDPVELRRHNLLEGDIFPYRTVVGTTYDSGDYAAPLEKLLELADYPALRAEQAKRRANGDVRQLGLGLGVYVEVTSGGGGQEYGAVTVHDDGSATIAVGTSGHGQGHPTSFSMLVSDALGIPMDQITFVQSDTALVPRGGGTGGSRSLQVGGNAVNLAAGAVLRRARDLAANLLEANVDDVMLAEGGGLGVRGVPTATVSWSELAVAAQADGGPLEAALDFQQADGTFPFGAHLSVVEVDTETGFVKPLRHLAVDDCGRILNPLIVQGQQHGGMAQGIAQALWEQFVYDEDGNPQTGTLVDYTIPTAADLPPLQTANTETPTPLNPLGAKGIGESATIGSTPAVQNAVVDALAHLGVRHIDMPCTPQRVWSAISAARSGTLPALWREPPAALADLPVRTSRASGGEAI</sequence>
<dbReference type="PANTHER" id="PTHR11908:SF132">
    <property type="entry name" value="ALDEHYDE OXIDASE 1-RELATED"/>
    <property type="match status" value="1"/>
</dbReference>
<gene>
    <name evidence="4" type="ORF">GCM10009765_13960</name>
</gene>
<dbReference type="SUPFAM" id="SSF54665">
    <property type="entry name" value="CO dehydrogenase molybdoprotein N-domain-like"/>
    <property type="match status" value="1"/>
</dbReference>
<evidence type="ECO:0000313" key="4">
    <source>
        <dbReference type="EMBL" id="GAA1665630.1"/>
    </source>
</evidence>
<evidence type="ECO:0000259" key="3">
    <source>
        <dbReference type="SMART" id="SM01008"/>
    </source>
</evidence>
<dbReference type="InterPro" id="IPR037165">
    <property type="entry name" value="AldOxase/xan_DH_Mopterin-bd_sf"/>
</dbReference>
<dbReference type="InterPro" id="IPR000674">
    <property type="entry name" value="Ald_Oxase/Xan_DH_a/b"/>
</dbReference>
<dbReference type="Gene3D" id="3.90.1170.50">
    <property type="entry name" value="Aldehyde oxidase/xanthine dehydrogenase, a/b hammerhead"/>
    <property type="match status" value="1"/>
</dbReference>
<dbReference type="PANTHER" id="PTHR11908">
    <property type="entry name" value="XANTHINE DEHYDROGENASE"/>
    <property type="match status" value="1"/>
</dbReference>
<dbReference type="SUPFAM" id="SSF56003">
    <property type="entry name" value="Molybdenum cofactor-binding domain"/>
    <property type="match status" value="1"/>
</dbReference>
<name>A0ABN2G5C9_9ACTN</name>
<keyword evidence="2" id="KW-0560">Oxidoreductase</keyword>
<dbReference type="InterPro" id="IPR008274">
    <property type="entry name" value="AldOxase/xan_DH_MoCoBD1"/>
</dbReference>
<dbReference type="EMBL" id="BAAANY010000005">
    <property type="protein sequence ID" value="GAA1665630.1"/>
    <property type="molecule type" value="Genomic_DNA"/>
</dbReference>
<dbReference type="Proteomes" id="UP001500618">
    <property type="component" value="Unassembled WGS sequence"/>
</dbReference>
<dbReference type="InterPro" id="IPR036856">
    <property type="entry name" value="Ald_Oxase/Xan_DH_a/b_sf"/>
</dbReference>
<dbReference type="Pfam" id="PF01315">
    <property type="entry name" value="Ald_Xan_dh_C"/>
    <property type="match status" value="1"/>
</dbReference>
<protein>
    <submittedName>
        <fullName evidence="4">Xanthine dehydrogenase family protein molybdopterin-binding subunit</fullName>
    </submittedName>
</protein>
<dbReference type="SMART" id="SM01008">
    <property type="entry name" value="Ald_Xan_dh_C"/>
    <property type="match status" value="1"/>
</dbReference>
<reference evidence="4 5" key="1">
    <citation type="journal article" date="2019" name="Int. J. Syst. Evol. Microbiol.">
        <title>The Global Catalogue of Microorganisms (GCM) 10K type strain sequencing project: providing services to taxonomists for standard genome sequencing and annotation.</title>
        <authorList>
            <consortium name="The Broad Institute Genomics Platform"/>
            <consortium name="The Broad Institute Genome Sequencing Center for Infectious Disease"/>
            <person name="Wu L."/>
            <person name="Ma J."/>
        </authorList>
    </citation>
    <scope>NUCLEOTIDE SEQUENCE [LARGE SCALE GENOMIC DNA]</scope>
    <source>
        <strain evidence="4 5">JCM 14718</strain>
    </source>
</reference>
<evidence type="ECO:0000313" key="5">
    <source>
        <dbReference type="Proteomes" id="UP001500618"/>
    </source>
</evidence>
<evidence type="ECO:0000256" key="1">
    <source>
        <dbReference type="ARBA" id="ARBA00022505"/>
    </source>
</evidence>
<keyword evidence="1" id="KW-0500">Molybdenum</keyword>
<dbReference type="Pfam" id="PF20256">
    <property type="entry name" value="MoCoBD_2"/>
    <property type="match status" value="1"/>
</dbReference>
<keyword evidence="5" id="KW-1185">Reference proteome</keyword>
<comment type="caution">
    <text evidence="4">The sequence shown here is derived from an EMBL/GenBank/DDBJ whole genome shotgun (WGS) entry which is preliminary data.</text>
</comment>
<dbReference type="Gene3D" id="3.30.365.10">
    <property type="entry name" value="Aldehyde oxidase/xanthine dehydrogenase, molybdopterin binding domain"/>
    <property type="match status" value="4"/>
</dbReference>
<proteinExistence type="predicted"/>
<accession>A0ABN2G5C9</accession>
<dbReference type="RefSeq" id="WP_344308196.1">
    <property type="nucleotide sequence ID" value="NZ_BAAANY010000005.1"/>
</dbReference>